<comment type="function">
    <text evidence="10">Catalyzes the transfer of an acyl group from acyl-phosphate (acyl-PO(4)) to glycerol-3-phosphate (G3P) to form lysophosphatidic acid (LPA). This enzyme utilizes acyl-phosphate as fatty acyl donor, but not acyl-CoA or acyl-ACP.</text>
</comment>
<comment type="catalytic activity">
    <reaction evidence="10">
        <text>an acyl phosphate + sn-glycerol 3-phosphate = a 1-acyl-sn-glycero-3-phosphate + phosphate</text>
        <dbReference type="Rhea" id="RHEA:34075"/>
        <dbReference type="ChEBI" id="CHEBI:43474"/>
        <dbReference type="ChEBI" id="CHEBI:57597"/>
        <dbReference type="ChEBI" id="CHEBI:57970"/>
        <dbReference type="ChEBI" id="CHEBI:59918"/>
        <dbReference type="EC" id="2.3.1.275"/>
    </reaction>
</comment>
<dbReference type="Pfam" id="PF02660">
    <property type="entry name" value="G3P_acyltransf"/>
    <property type="match status" value="1"/>
</dbReference>
<evidence type="ECO:0000256" key="1">
    <source>
        <dbReference type="ARBA" id="ARBA00022475"/>
    </source>
</evidence>
<evidence type="ECO:0000256" key="7">
    <source>
        <dbReference type="ARBA" id="ARBA00023136"/>
    </source>
</evidence>
<dbReference type="GO" id="GO:0005886">
    <property type="term" value="C:plasma membrane"/>
    <property type="evidence" value="ECO:0007669"/>
    <property type="project" value="UniProtKB-SubCell"/>
</dbReference>
<organism evidence="11">
    <name type="scientific">candidate division WOR-3 bacterium</name>
    <dbReference type="NCBI Taxonomy" id="2052148"/>
    <lineage>
        <taxon>Bacteria</taxon>
        <taxon>Bacteria division WOR-3</taxon>
    </lineage>
</organism>
<keyword evidence="3 10" id="KW-0808">Transferase</keyword>
<dbReference type="NCBIfam" id="TIGR00023">
    <property type="entry name" value="glycerol-3-phosphate 1-O-acyltransferase PlsY"/>
    <property type="match status" value="1"/>
</dbReference>
<dbReference type="PANTHER" id="PTHR30309:SF0">
    <property type="entry name" value="GLYCEROL-3-PHOSPHATE ACYLTRANSFERASE-RELATED"/>
    <property type="match status" value="1"/>
</dbReference>
<keyword evidence="11" id="KW-0012">Acyltransferase</keyword>
<dbReference type="InterPro" id="IPR003811">
    <property type="entry name" value="G3P_acylTferase_PlsY"/>
</dbReference>
<evidence type="ECO:0000256" key="4">
    <source>
        <dbReference type="ARBA" id="ARBA00022692"/>
    </source>
</evidence>
<evidence type="ECO:0000256" key="6">
    <source>
        <dbReference type="ARBA" id="ARBA00023098"/>
    </source>
</evidence>
<evidence type="ECO:0000256" key="9">
    <source>
        <dbReference type="ARBA" id="ARBA00023264"/>
    </source>
</evidence>
<keyword evidence="5 10" id="KW-1133">Transmembrane helix</keyword>
<dbReference type="AlphaFoldDB" id="A0A7C0XBM9"/>
<dbReference type="GO" id="GO:0043772">
    <property type="term" value="F:acyl-phosphate glycerol-3-phosphate acyltransferase activity"/>
    <property type="evidence" value="ECO:0007669"/>
    <property type="project" value="UniProtKB-UniRule"/>
</dbReference>
<dbReference type="HAMAP" id="MF_01043">
    <property type="entry name" value="PlsY"/>
    <property type="match status" value="1"/>
</dbReference>
<keyword evidence="4 10" id="KW-0812">Transmembrane</keyword>
<keyword evidence="1 10" id="KW-1003">Cell membrane</keyword>
<comment type="caution">
    <text evidence="11">The sequence shown here is derived from an EMBL/GenBank/DDBJ whole genome shotgun (WGS) entry which is preliminary data.</text>
</comment>
<comment type="similarity">
    <text evidence="10">Belongs to the PlsY family.</text>
</comment>
<proteinExistence type="inferred from homology"/>
<feature type="transmembrane region" description="Helical" evidence="10">
    <location>
        <begin position="104"/>
        <end position="133"/>
    </location>
</feature>
<comment type="subunit">
    <text evidence="10">Probably interacts with PlsX.</text>
</comment>
<feature type="transmembrane region" description="Helical" evidence="10">
    <location>
        <begin position="68"/>
        <end position="92"/>
    </location>
</feature>
<keyword evidence="2 10" id="KW-0444">Lipid biosynthesis</keyword>
<protein>
    <recommendedName>
        <fullName evidence="10">Glycerol-3-phosphate acyltransferase</fullName>
    </recommendedName>
    <alternativeName>
        <fullName evidence="10">Acyl-PO4 G3P acyltransferase</fullName>
    </alternativeName>
    <alternativeName>
        <fullName evidence="10">Acyl-phosphate--glycerol-3-phosphate acyltransferase</fullName>
    </alternativeName>
    <alternativeName>
        <fullName evidence="10">G3P acyltransferase</fullName>
        <shortName evidence="10">GPAT</shortName>
        <ecNumber evidence="10">2.3.1.275</ecNumber>
    </alternativeName>
    <alternativeName>
        <fullName evidence="10">Lysophosphatidic acid synthase</fullName>
        <shortName evidence="10">LPA synthase</shortName>
    </alternativeName>
</protein>
<evidence type="ECO:0000256" key="5">
    <source>
        <dbReference type="ARBA" id="ARBA00022989"/>
    </source>
</evidence>
<dbReference type="PANTHER" id="PTHR30309">
    <property type="entry name" value="INNER MEMBRANE PROTEIN YGIH"/>
    <property type="match status" value="1"/>
</dbReference>
<dbReference type="Proteomes" id="UP000885931">
    <property type="component" value="Unassembled WGS sequence"/>
</dbReference>
<evidence type="ECO:0000256" key="3">
    <source>
        <dbReference type="ARBA" id="ARBA00022679"/>
    </source>
</evidence>
<reference evidence="11" key="1">
    <citation type="journal article" date="2020" name="mSystems">
        <title>Genome- and Community-Level Interaction Insights into Carbon Utilization and Element Cycling Functions of Hydrothermarchaeota in Hydrothermal Sediment.</title>
        <authorList>
            <person name="Zhou Z."/>
            <person name="Liu Y."/>
            <person name="Xu W."/>
            <person name="Pan J."/>
            <person name="Luo Z.H."/>
            <person name="Li M."/>
        </authorList>
    </citation>
    <scope>NUCLEOTIDE SEQUENCE [LARGE SCALE GENOMIC DNA]</scope>
    <source>
        <strain evidence="11">HyVt-237</strain>
    </source>
</reference>
<evidence type="ECO:0000256" key="2">
    <source>
        <dbReference type="ARBA" id="ARBA00022516"/>
    </source>
</evidence>
<keyword evidence="9 10" id="KW-1208">Phospholipid metabolism</keyword>
<gene>
    <name evidence="10 11" type="primary">plsY</name>
    <name evidence="11" type="ORF">ENG67_05825</name>
</gene>
<sequence length="194" mass="20332">MRSVIFIISAYFMGSIPFGYIIASMSSGIDVRKVGSGNIGATNVTRTAGPLAGILTMILDVFKGAFPAFLALKSISLEVACAAGFAAFLGHITSPYMGFRGGKGVATALGVTVVLAPKVFIAAVPVGLFLFFITRKVSVASLTGSLAGAIYAVVLLPLPVKLLAVAMVILIFVRHRSNIKRLLSGEEPSFHLKR</sequence>
<comment type="pathway">
    <text evidence="10">Lipid metabolism; phospholipid metabolism.</text>
</comment>
<dbReference type="EC" id="2.3.1.275" evidence="10"/>
<keyword evidence="6 10" id="KW-0443">Lipid metabolism</keyword>
<evidence type="ECO:0000256" key="10">
    <source>
        <dbReference type="HAMAP-Rule" id="MF_01043"/>
    </source>
</evidence>
<dbReference type="SMART" id="SM01207">
    <property type="entry name" value="G3P_acyltransf"/>
    <property type="match status" value="1"/>
</dbReference>
<dbReference type="GO" id="GO:0008654">
    <property type="term" value="P:phospholipid biosynthetic process"/>
    <property type="evidence" value="ECO:0007669"/>
    <property type="project" value="UniProtKB-UniRule"/>
</dbReference>
<feature type="transmembrane region" description="Helical" evidence="10">
    <location>
        <begin position="145"/>
        <end position="173"/>
    </location>
</feature>
<accession>A0A7C0XBM9</accession>
<evidence type="ECO:0000256" key="8">
    <source>
        <dbReference type="ARBA" id="ARBA00023209"/>
    </source>
</evidence>
<feature type="transmembrane region" description="Helical" evidence="10">
    <location>
        <begin position="6"/>
        <end position="23"/>
    </location>
</feature>
<evidence type="ECO:0000313" key="11">
    <source>
        <dbReference type="EMBL" id="HDM90702.1"/>
    </source>
</evidence>
<keyword evidence="8 10" id="KW-0594">Phospholipid biosynthesis</keyword>
<comment type="subcellular location">
    <subcellularLocation>
        <location evidence="10">Cell membrane</location>
        <topology evidence="10">Multi-pass membrane protein</topology>
    </subcellularLocation>
</comment>
<keyword evidence="7 10" id="KW-0472">Membrane</keyword>
<dbReference type="UniPathway" id="UPA00085"/>
<name>A0A7C0XBM9_UNCW3</name>
<dbReference type="EMBL" id="DRBW01000214">
    <property type="protein sequence ID" value="HDM90702.1"/>
    <property type="molecule type" value="Genomic_DNA"/>
</dbReference>